<dbReference type="STRING" id="1445510.YC6258_00208"/>
<evidence type="ECO:0000313" key="2">
    <source>
        <dbReference type="Proteomes" id="UP000032266"/>
    </source>
</evidence>
<keyword evidence="2" id="KW-1185">Reference proteome</keyword>
<evidence type="ECO:0000313" key="1">
    <source>
        <dbReference type="EMBL" id="AJQ92260.1"/>
    </source>
</evidence>
<name>A0A0C5UYC2_9GAMM</name>
<reference evidence="1 2" key="1">
    <citation type="submission" date="2014-01" db="EMBL/GenBank/DDBJ databases">
        <title>Full genme sequencing of cellulolytic bacterium Gynuella sunshinyii YC6258T gen. nov., sp. nov.</title>
        <authorList>
            <person name="Khan H."/>
            <person name="Chung E.J."/>
            <person name="Chung Y.R."/>
        </authorList>
    </citation>
    <scope>NUCLEOTIDE SEQUENCE [LARGE SCALE GENOMIC DNA]</scope>
    <source>
        <strain evidence="1 2">YC6258</strain>
    </source>
</reference>
<sequence>MLRAESRLILSPATGLAAGYSILFADFVEEGCMNYGCNDAAQ</sequence>
<proteinExistence type="predicted"/>
<accession>A0A0C5UYC2</accession>
<dbReference type="AlphaFoldDB" id="A0A0C5UYC2"/>
<organism evidence="1 2">
    <name type="scientific">Gynuella sunshinyii YC6258</name>
    <dbReference type="NCBI Taxonomy" id="1445510"/>
    <lineage>
        <taxon>Bacteria</taxon>
        <taxon>Pseudomonadati</taxon>
        <taxon>Pseudomonadota</taxon>
        <taxon>Gammaproteobacteria</taxon>
        <taxon>Oceanospirillales</taxon>
        <taxon>Saccharospirillaceae</taxon>
        <taxon>Gynuella</taxon>
    </lineage>
</organism>
<dbReference type="Proteomes" id="UP000032266">
    <property type="component" value="Chromosome"/>
</dbReference>
<dbReference type="HOGENOM" id="CLU_3252258_0_0_6"/>
<gene>
    <name evidence="1" type="ORF">YC6258_00208</name>
</gene>
<dbReference type="EMBL" id="CP007142">
    <property type="protein sequence ID" value="AJQ92260.1"/>
    <property type="molecule type" value="Genomic_DNA"/>
</dbReference>
<dbReference type="KEGG" id="gsn:YC6258_00208"/>
<protein>
    <submittedName>
        <fullName evidence="1">Uncharacterized protein</fullName>
    </submittedName>
</protein>